<dbReference type="GeneID" id="78775846"/>
<dbReference type="KEGG" id="crq:GCK72_013992"/>
<dbReference type="AlphaFoldDB" id="A0A6A5GSJ4"/>
<reference evidence="1 2" key="1">
    <citation type="submission" date="2019-12" db="EMBL/GenBank/DDBJ databases">
        <title>Chromosome-level assembly of the Caenorhabditis remanei genome.</title>
        <authorList>
            <person name="Teterina A.A."/>
            <person name="Willis J.H."/>
            <person name="Phillips P.C."/>
        </authorList>
    </citation>
    <scope>NUCLEOTIDE SEQUENCE [LARGE SCALE GENOMIC DNA]</scope>
    <source>
        <strain evidence="1 2">PX506</strain>
        <tissue evidence="1">Whole organism</tissue>
    </source>
</reference>
<proteinExistence type="predicted"/>
<protein>
    <submittedName>
        <fullName evidence="1">Uncharacterized protein</fullName>
    </submittedName>
</protein>
<sequence>MTSAAHNKQFHINRITFVVVDVDNVGNPIWIRVWIQMIGCEDVEEQKRMNSGALVDASFTSTTLGCLGD</sequence>
<name>A0A6A5GSJ4_CAERE</name>
<dbReference type="RefSeq" id="XP_053584869.1">
    <property type="nucleotide sequence ID" value="XM_053730097.1"/>
</dbReference>
<dbReference type="EMBL" id="WUAV01000004">
    <property type="protein sequence ID" value="KAF1757536.1"/>
    <property type="molecule type" value="Genomic_DNA"/>
</dbReference>
<evidence type="ECO:0000313" key="1">
    <source>
        <dbReference type="EMBL" id="KAF1757536.1"/>
    </source>
</evidence>
<comment type="caution">
    <text evidence="1">The sequence shown here is derived from an EMBL/GenBank/DDBJ whole genome shotgun (WGS) entry which is preliminary data.</text>
</comment>
<organism evidence="1 2">
    <name type="scientific">Caenorhabditis remanei</name>
    <name type="common">Caenorhabditis vulgaris</name>
    <dbReference type="NCBI Taxonomy" id="31234"/>
    <lineage>
        <taxon>Eukaryota</taxon>
        <taxon>Metazoa</taxon>
        <taxon>Ecdysozoa</taxon>
        <taxon>Nematoda</taxon>
        <taxon>Chromadorea</taxon>
        <taxon>Rhabditida</taxon>
        <taxon>Rhabditina</taxon>
        <taxon>Rhabditomorpha</taxon>
        <taxon>Rhabditoidea</taxon>
        <taxon>Rhabditidae</taxon>
        <taxon>Peloderinae</taxon>
        <taxon>Caenorhabditis</taxon>
    </lineage>
</organism>
<accession>A0A6A5GSJ4</accession>
<dbReference type="Proteomes" id="UP000483820">
    <property type="component" value="Chromosome IV"/>
</dbReference>
<dbReference type="CTD" id="78775846"/>
<gene>
    <name evidence="1" type="ORF">GCK72_013992</name>
</gene>
<evidence type="ECO:0000313" key="2">
    <source>
        <dbReference type="Proteomes" id="UP000483820"/>
    </source>
</evidence>